<dbReference type="SUPFAM" id="SSF142433">
    <property type="entry name" value="CinA-like"/>
    <property type="match status" value="1"/>
</dbReference>
<dbReference type="NCBIfam" id="TIGR00199">
    <property type="entry name" value="PncC_domain"/>
    <property type="match status" value="1"/>
</dbReference>
<evidence type="ECO:0000313" key="3">
    <source>
        <dbReference type="Proteomes" id="UP000316905"/>
    </source>
</evidence>
<protein>
    <submittedName>
        <fullName evidence="2">PncC family amidohydrolase</fullName>
    </submittedName>
</protein>
<dbReference type="OrthoDB" id="9801454at2"/>
<feature type="domain" description="CinA C-terminal" evidence="1">
    <location>
        <begin position="8"/>
        <end position="154"/>
    </location>
</feature>
<evidence type="ECO:0000259" key="1">
    <source>
        <dbReference type="Pfam" id="PF02464"/>
    </source>
</evidence>
<keyword evidence="2" id="KW-0378">Hydrolase</keyword>
<comment type="caution">
    <text evidence="2">The sequence shown here is derived from an EMBL/GenBank/DDBJ whole genome shotgun (WGS) entry which is preliminary data.</text>
</comment>
<sequence>MKANIQPVLDHLKAHDILLVTAESCTAGQVIHLLSEVPGSGACLDAGYVVYSPAAKKRLLGVRQETIDTYNLTSEEVAREMVIGALKDSDAGVAISNTGLAGPDGVDGIPAGTVCFAWGFRHQGELVVFTHTEHFPGEREDVQQAAAVYSLTNIPTYHARLHGERG</sequence>
<dbReference type="RefSeq" id="WP_145144459.1">
    <property type="nucleotide sequence ID" value="NZ_VLKY01000013.1"/>
</dbReference>
<name>A0A562Q2S3_9PSED</name>
<dbReference type="EMBL" id="VLKY01000013">
    <property type="protein sequence ID" value="TWI50938.1"/>
    <property type="molecule type" value="Genomic_DNA"/>
</dbReference>
<evidence type="ECO:0000313" key="2">
    <source>
        <dbReference type="EMBL" id="TWI50938.1"/>
    </source>
</evidence>
<organism evidence="2 3">
    <name type="scientific">Pseudomonas duriflava</name>
    <dbReference type="NCBI Taxonomy" id="459528"/>
    <lineage>
        <taxon>Bacteria</taxon>
        <taxon>Pseudomonadati</taxon>
        <taxon>Pseudomonadota</taxon>
        <taxon>Gammaproteobacteria</taxon>
        <taxon>Pseudomonadales</taxon>
        <taxon>Pseudomonadaceae</taxon>
        <taxon>Pseudomonas</taxon>
    </lineage>
</organism>
<reference evidence="2 3" key="1">
    <citation type="journal article" date="2015" name="Stand. Genomic Sci.">
        <title>Genomic Encyclopedia of Bacterial and Archaeal Type Strains, Phase III: the genomes of soil and plant-associated and newly described type strains.</title>
        <authorList>
            <person name="Whitman W.B."/>
            <person name="Woyke T."/>
            <person name="Klenk H.P."/>
            <person name="Zhou Y."/>
            <person name="Lilburn T.G."/>
            <person name="Beck B.J."/>
            <person name="De Vos P."/>
            <person name="Vandamme P."/>
            <person name="Eisen J.A."/>
            <person name="Garrity G."/>
            <person name="Hugenholtz P."/>
            <person name="Kyrpides N.C."/>
        </authorList>
    </citation>
    <scope>NUCLEOTIDE SEQUENCE [LARGE SCALE GENOMIC DNA]</scope>
    <source>
        <strain evidence="2 3">CGMCC 1.6858</strain>
    </source>
</reference>
<accession>A0A562Q2S3</accession>
<dbReference type="Pfam" id="PF02464">
    <property type="entry name" value="CinA"/>
    <property type="match status" value="1"/>
</dbReference>
<gene>
    <name evidence="2" type="ORF">IQ22_03637</name>
</gene>
<dbReference type="AlphaFoldDB" id="A0A562Q2S3"/>
<dbReference type="Gene3D" id="3.90.950.20">
    <property type="entry name" value="CinA-like"/>
    <property type="match status" value="1"/>
</dbReference>
<proteinExistence type="predicted"/>
<dbReference type="InterPro" id="IPR008136">
    <property type="entry name" value="CinA_C"/>
</dbReference>
<dbReference type="Proteomes" id="UP000316905">
    <property type="component" value="Unassembled WGS sequence"/>
</dbReference>
<dbReference type="GO" id="GO:0016787">
    <property type="term" value="F:hydrolase activity"/>
    <property type="evidence" value="ECO:0007669"/>
    <property type="project" value="UniProtKB-KW"/>
</dbReference>
<dbReference type="InterPro" id="IPR036653">
    <property type="entry name" value="CinA-like_C"/>
</dbReference>
<keyword evidence="3" id="KW-1185">Reference proteome</keyword>